<dbReference type="EMBL" id="BK015647">
    <property type="protein sequence ID" value="DAE17851.1"/>
    <property type="molecule type" value="Genomic_DNA"/>
</dbReference>
<evidence type="ECO:0000313" key="2">
    <source>
        <dbReference type="EMBL" id="DAE17851.1"/>
    </source>
</evidence>
<accession>A0A8S5QG51</accession>
<feature type="region of interest" description="Disordered" evidence="1">
    <location>
        <begin position="1"/>
        <end position="29"/>
    </location>
</feature>
<name>A0A8S5QG51_9CAUD</name>
<protein>
    <submittedName>
        <fullName evidence="2">Uncharacterized protein</fullName>
    </submittedName>
</protein>
<proteinExistence type="predicted"/>
<reference evidence="2" key="1">
    <citation type="journal article" date="2021" name="Proc. Natl. Acad. Sci. U.S.A.">
        <title>A Catalog of Tens of Thousands of Viruses from Human Metagenomes Reveals Hidden Associations with Chronic Diseases.</title>
        <authorList>
            <person name="Tisza M.J."/>
            <person name="Buck C.B."/>
        </authorList>
    </citation>
    <scope>NUCLEOTIDE SEQUENCE</scope>
    <source>
        <strain evidence="2">CtWBz6</strain>
    </source>
</reference>
<evidence type="ECO:0000256" key="1">
    <source>
        <dbReference type="SAM" id="MobiDB-lite"/>
    </source>
</evidence>
<sequence>MEDFTGSVLTTSGESTIRKNPPMHSLHTA</sequence>
<organism evidence="2">
    <name type="scientific">Siphoviridae sp. ctWBz6</name>
    <dbReference type="NCBI Taxonomy" id="2825536"/>
    <lineage>
        <taxon>Viruses</taxon>
        <taxon>Duplodnaviria</taxon>
        <taxon>Heunggongvirae</taxon>
        <taxon>Uroviricota</taxon>
        <taxon>Caudoviricetes</taxon>
    </lineage>
</organism>